<evidence type="ECO:0000313" key="2">
    <source>
        <dbReference type="EMBL" id="CAD8056384.1"/>
    </source>
</evidence>
<keyword evidence="1" id="KW-0472">Membrane</keyword>
<evidence type="ECO:0000256" key="1">
    <source>
        <dbReference type="SAM" id="Phobius"/>
    </source>
</evidence>
<keyword evidence="1" id="KW-1133">Transmembrane helix</keyword>
<dbReference type="EMBL" id="CAJJDM010000022">
    <property type="protein sequence ID" value="CAD8056384.1"/>
    <property type="molecule type" value="Genomic_DNA"/>
</dbReference>
<accession>A0A8S1L0H7</accession>
<gene>
    <name evidence="2" type="ORF">PPRIM_AZ9-3.1.T0240285</name>
</gene>
<keyword evidence="3" id="KW-1185">Reference proteome</keyword>
<evidence type="ECO:0008006" key="4">
    <source>
        <dbReference type="Google" id="ProtNLM"/>
    </source>
</evidence>
<proteinExistence type="predicted"/>
<keyword evidence="1" id="KW-0812">Transmembrane</keyword>
<comment type="caution">
    <text evidence="2">The sequence shown here is derived from an EMBL/GenBank/DDBJ whole genome shotgun (WGS) entry which is preliminary data.</text>
</comment>
<dbReference type="OMA" id="FHKKNAH"/>
<protein>
    <recommendedName>
        <fullName evidence="4">Transmembrane protein</fullName>
    </recommendedName>
</protein>
<dbReference type="Proteomes" id="UP000688137">
    <property type="component" value="Unassembled WGS sequence"/>
</dbReference>
<organism evidence="2 3">
    <name type="scientific">Paramecium primaurelia</name>
    <dbReference type="NCBI Taxonomy" id="5886"/>
    <lineage>
        <taxon>Eukaryota</taxon>
        <taxon>Sar</taxon>
        <taxon>Alveolata</taxon>
        <taxon>Ciliophora</taxon>
        <taxon>Intramacronucleata</taxon>
        <taxon>Oligohymenophorea</taxon>
        <taxon>Peniculida</taxon>
        <taxon>Parameciidae</taxon>
        <taxon>Paramecium</taxon>
    </lineage>
</organism>
<feature type="transmembrane region" description="Helical" evidence="1">
    <location>
        <begin position="38"/>
        <end position="58"/>
    </location>
</feature>
<dbReference type="AlphaFoldDB" id="A0A8S1L0H7"/>
<name>A0A8S1L0H7_PARPR</name>
<sequence>MIGDEENTEFISESNKQEKNELKVASMKTDKKSHVNNLIYFGATIAFTCIIMLLFWNVKKQSNNIQSKYVGFHKKNAHLLVVTQEEFDYFDQLSDTTKISNCNHTISNENTLVIVSNQIVQNDVKDCIDHLKPQFSDILLIIYNATQESILKEEDKNVIQYYLSNKELSIPNSEIQKFEQLEEDEQLEVVAQIINNIFK</sequence>
<evidence type="ECO:0000313" key="3">
    <source>
        <dbReference type="Proteomes" id="UP000688137"/>
    </source>
</evidence>
<reference evidence="2" key="1">
    <citation type="submission" date="2021-01" db="EMBL/GenBank/DDBJ databases">
        <authorList>
            <consortium name="Genoscope - CEA"/>
            <person name="William W."/>
        </authorList>
    </citation>
    <scope>NUCLEOTIDE SEQUENCE</scope>
</reference>